<dbReference type="AlphaFoldDB" id="A0A061FTG8"/>
<comment type="subcellular location">
    <subcellularLocation>
        <location evidence="1">Endoplasmic reticulum membrane</location>
        <topology evidence="1">Single-pass membrane protein</topology>
    </subcellularLocation>
</comment>
<gene>
    <name evidence="11" type="ORF">TCM_045472</name>
</gene>
<dbReference type="eggNOG" id="KOG3457">
    <property type="taxonomic scope" value="Eukaryota"/>
</dbReference>
<keyword evidence="9 10" id="KW-0472">Membrane</keyword>
<evidence type="ECO:0000256" key="5">
    <source>
        <dbReference type="ARBA" id="ARBA00022824"/>
    </source>
</evidence>
<dbReference type="Pfam" id="PF03911">
    <property type="entry name" value="Sec61_beta"/>
    <property type="match status" value="1"/>
</dbReference>
<evidence type="ECO:0000313" key="11">
    <source>
        <dbReference type="EMBL" id="EOY20072.1"/>
    </source>
</evidence>
<evidence type="ECO:0000313" key="12">
    <source>
        <dbReference type="Proteomes" id="UP000026915"/>
    </source>
</evidence>
<evidence type="ECO:0008006" key="13">
    <source>
        <dbReference type="Google" id="ProtNLM"/>
    </source>
</evidence>
<keyword evidence="4 10" id="KW-0812">Transmembrane</keyword>
<evidence type="ECO:0000256" key="10">
    <source>
        <dbReference type="SAM" id="Phobius"/>
    </source>
</evidence>
<comment type="similarity">
    <text evidence="2">Belongs to the SEC61-beta family.</text>
</comment>
<keyword evidence="8" id="KW-0811">Translocation</keyword>
<keyword evidence="3" id="KW-0813">Transport</keyword>
<dbReference type="EMBL" id="CM001888">
    <property type="protein sequence ID" value="EOY20072.1"/>
    <property type="molecule type" value="Genomic_DNA"/>
</dbReference>
<evidence type="ECO:0000256" key="2">
    <source>
        <dbReference type="ARBA" id="ARBA00006103"/>
    </source>
</evidence>
<evidence type="ECO:0000256" key="3">
    <source>
        <dbReference type="ARBA" id="ARBA00022448"/>
    </source>
</evidence>
<evidence type="ECO:0000256" key="4">
    <source>
        <dbReference type="ARBA" id="ARBA00022692"/>
    </source>
</evidence>
<keyword evidence="6" id="KW-0653">Protein transport</keyword>
<protein>
    <recommendedName>
        <fullName evidence="13">Protein transport protein Sec61 subunit beta</fullName>
    </recommendedName>
</protein>
<dbReference type="GO" id="GO:0005784">
    <property type="term" value="C:Sec61 translocon complex"/>
    <property type="evidence" value="ECO:0007669"/>
    <property type="project" value="InterPro"/>
</dbReference>
<dbReference type="GO" id="GO:0005085">
    <property type="term" value="F:guanyl-nucleotide exchange factor activity"/>
    <property type="evidence" value="ECO:0000318"/>
    <property type="project" value="GO_Central"/>
</dbReference>
<feature type="transmembrane region" description="Helical" evidence="10">
    <location>
        <begin position="69"/>
        <end position="92"/>
    </location>
</feature>
<organism evidence="11 12">
    <name type="scientific">Theobroma cacao</name>
    <name type="common">Cacao</name>
    <name type="synonym">Cocoa</name>
    <dbReference type="NCBI Taxonomy" id="3641"/>
    <lineage>
        <taxon>Eukaryota</taxon>
        <taxon>Viridiplantae</taxon>
        <taxon>Streptophyta</taxon>
        <taxon>Embryophyta</taxon>
        <taxon>Tracheophyta</taxon>
        <taxon>Spermatophyta</taxon>
        <taxon>Magnoliopsida</taxon>
        <taxon>eudicotyledons</taxon>
        <taxon>Gunneridae</taxon>
        <taxon>Pentapetalae</taxon>
        <taxon>rosids</taxon>
        <taxon>malvids</taxon>
        <taxon>Malvales</taxon>
        <taxon>Malvaceae</taxon>
        <taxon>Byttnerioideae</taxon>
        <taxon>Theobroma</taxon>
    </lineage>
</organism>
<dbReference type="Gramene" id="EOY20072">
    <property type="protein sequence ID" value="EOY20072"/>
    <property type="gene ID" value="TCM_045472"/>
</dbReference>
<dbReference type="HOGENOM" id="CLU_133423_3_0_1"/>
<dbReference type="GO" id="GO:0031204">
    <property type="term" value="P:post-translational protein targeting to membrane, translocation"/>
    <property type="evidence" value="ECO:0000318"/>
    <property type="project" value="GO_Central"/>
</dbReference>
<dbReference type="PANTHER" id="PTHR13509">
    <property type="entry name" value="SEC61 SUBUNIT BETA"/>
    <property type="match status" value="1"/>
</dbReference>
<accession>A0A061FTG8</accession>
<keyword evidence="7 10" id="KW-1133">Transmembrane helix</keyword>
<evidence type="ECO:0000256" key="8">
    <source>
        <dbReference type="ARBA" id="ARBA00023010"/>
    </source>
</evidence>
<evidence type="ECO:0000256" key="9">
    <source>
        <dbReference type="ARBA" id="ARBA00023136"/>
    </source>
</evidence>
<dbReference type="InterPro" id="IPR030671">
    <property type="entry name" value="Sec61-beta/Sbh"/>
</dbReference>
<dbReference type="InParanoid" id="A0A061FTG8"/>
<dbReference type="InterPro" id="IPR016482">
    <property type="entry name" value="SecG/Sec61-beta/Sbh"/>
</dbReference>
<dbReference type="GO" id="GO:0005789">
    <property type="term" value="C:endoplasmic reticulum membrane"/>
    <property type="evidence" value="ECO:0000318"/>
    <property type="project" value="GO_Central"/>
</dbReference>
<dbReference type="Proteomes" id="UP000026915">
    <property type="component" value="Chromosome 10"/>
</dbReference>
<proteinExistence type="inferred from homology"/>
<reference evidence="11 12" key="1">
    <citation type="journal article" date="2013" name="Genome Biol.">
        <title>The genome sequence of the most widely cultivated cacao type and its use to identify candidate genes regulating pod color.</title>
        <authorList>
            <person name="Motamayor J.C."/>
            <person name="Mockaitis K."/>
            <person name="Schmutz J."/>
            <person name="Haiminen N."/>
            <person name="Iii D.L."/>
            <person name="Cornejo O."/>
            <person name="Findley S.D."/>
            <person name="Zheng P."/>
            <person name="Utro F."/>
            <person name="Royaert S."/>
            <person name="Saski C."/>
            <person name="Jenkins J."/>
            <person name="Podicheti R."/>
            <person name="Zhao M."/>
            <person name="Scheffler B.E."/>
            <person name="Stack J.C."/>
            <person name="Feltus F.A."/>
            <person name="Mustiga G.M."/>
            <person name="Amores F."/>
            <person name="Phillips W."/>
            <person name="Marelli J.P."/>
            <person name="May G.D."/>
            <person name="Shapiro H."/>
            <person name="Ma J."/>
            <person name="Bustamante C.D."/>
            <person name="Schnell R.J."/>
            <person name="Main D."/>
            <person name="Gilbert D."/>
            <person name="Parida L."/>
            <person name="Kuhn D.N."/>
        </authorList>
    </citation>
    <scope>NUCLEOTIDE SEQUENCE [LARGE SCALE GENOMIC DNA]</scope>
    <source>
        <strain evidence="12">cv. Matina 1-6</strain>
    </source>
</reference>
<dbReference type="STRING" id="3641.A0A061FTG8"/>
<name>A0A061FTG8_THECC</name>
<dbReference type="GO" id="GO:0006616">
    <property type="term" value="P:SRP-dependent cotranslational protein targeting to membrane, translocation"/>
    <property type="evidence" value="ECO:0000318"/>
    <property type="project" value="GO_Central"/>
</dbReference>
<evidence type="ECO:0000256" key="7">
    <source>
        <dbReference type="ARBA" id="ARBA00022989"/>
    </source>
</evidence>
<evidence type="ECO:0000256" key="6">
    <source>
        <dbReference type="ARBA" id="ARBA00022927"/>
    </source>
</evidence>
<evidence type="ECO:0000256" key="1">
    <source>
        <dbReference type="ARBA" id="ARBA00004389"/>
    </source>
</evidence>
<keyword evidence="5" id="KW-0256">Endoplasmic reticulum</keyword>
<sequence length="97" mass="10604">MMVKDPNPTMSKSKFASPYSIALPRGSATTIATMRRRKTTSGATSSMVAKTMLKFYADDGPRLEISANAVLVMSISFIAFVGILFITGKLYFIRKEA</sequence>
<keyword evidence="12" id="KW-1185">Reference proteome</keyword>